<reference evidence="1 2" key="2">
    <citation type="journal article" date="2022" name="Mol. Ecol. Resour.">
        <title>The genomes of chicory, endive, great burdock and yacon provide insights into Asteraceae paleo-polyploidization history and plant inulin production.</title>
        <authorList>
            <person name="Fan W."/>
            <person name="Wang S."/>
            <person name="Wang H."/>
            <person name="Wang A."/>
            <person name="Jiang F."/>
            <person name="Liu H."/>
            <person name="Zhao H."/>
            <person name="Xu D."/>
            <person name="Zhang Y."/>
        </authorList>
    </citation>
    <scope>NUCLEOTIDE SEQUENCE [LARGE SCALE GENOMIC DNA]</scope>
    <source>
        <strain evidence="2">cv. Punajuju</strain>
        <tissue evidence="1">Leaves</tissue>
    </source>
</reference>
<sequence>MAGMDETWKASFAEYVYELHCREFHRRLRSNYIEKINGKWVASITKNSDDISKKVQFNFMMSLYTPQR</sequence>
<name>A0ACB9D1K9_CICIN</name>
<gene>
    <name evidence="1" type="ORF">L2E82_30709</name>
</gene>
<accession>A0ACB9D1K9</accession>
<protein>
    <submittedName>
        <fullName evidence="1">Uncharacterized protein</fullName>
    </submittedName>
</protein>
<comment type="caution">
    <text evidence="1">The sequence shown here is derived from an EMBL/GenBank/DDBJ whole genome shotgun (WGS) entry which is preliminary data.</text>
</comment>
<evidence type="ECO:0000313" key="1">
    <source>
        <dbReference type="EMBL" id="KAI3740283.1"/>
    </source>
</evidence>
<dbReference type="EMBL" id="CM042013">
    <property type="protein sequence ID" value="KAI3740283.1"/>
    <property type="molecule type" value="Genomic_DNA"/>
</dbReference>
<keyword evidence="2" id="KW-1185">Reference proteome</keyword>
<organism evidence="1 2">
    <name type="scientific">Cichorium intybus</name>
    <name type="common">Chicory</name>
    <dbReference type="NCBI Taxonomy" id="13427"/>
    <lineage>
        <taxon>Eukaryota</taxon>
        <taxon>Viridiplantae</taxon>
        <taxon>Streptophyta</taxon>
        <taxon>Embryophyta</taxon>
        <taxon>Tracheophyta</taxon>
        <taxon>Spermatophyta</taxon>
        <taxon>Magnoliopsida</taxon>
        <taxon>eudicotyledons</taxon>
        <taxon>Gunneridae</taxon>
        <taxon>Pentapetalae</taxon>
        <taxon>asterids</taxon>
        <taxon>campanulids</taxon>
        <taxon>Asterales</taxon>
        <taxon>Asteraceae</taxon>
        <taxon>Cichorioideae</taxon>
        <taxon>Cichorieae</taxon>
        <taxon>Cichoriinae</taxon>
        <taxon>Cichorium</taxon>
    </lineage>
</organism>
<evidence type="ECO:0000313" key="2">
    <source>
        <dbReference type="Proteomes" id="UP001055811"/>
    </source>
</evidence>
<reference evidence="2" key="1">
    <citation type="journal article" date="2022" name="Mol. Ecol. Resour.">
        <title>The genomes of chicory, endive, great burdock and yacon provide insights into Asteraceae palaeo-polyploidization history and plant inulin production.</title>
        <authorList>
            <person name="Fan W."/>
            <person name="Wang S."/>
            <person name="Wang H."/>
            <person name="Wang A."/>
            <person name="Jiang F."/>
            <person name="Liu H."/>
            <person name="Zhao H."/>
            <person name="Xu D."/>
            <person name="Zhang Y."/>
        </authorList>
    </citation>
    <scope>NUCLEOTIDE SEQUENCE [LARGE SCALE GENOMIC DNA]</scope>
    <source>
        <strain evidence="2">cv. Punajuju</strain>
    </source>
</reference>
<proteinExistence type="predicted"/>
<dbReference type="Proteomes" id="UP001055811">
    <property type="component" value="Linkage Group LG05"/>
</dbReference>